<dbReference type="GO" id="GO:0005524">
    <property type="term" value="F:ATP binding"/>
    <property type="evidence" value="ECO:0007669"/>
    <property type="project" value="InterPro"/>
</dbReference>
<reference evidence="8 9" key="1">
    <citation type="submission" date="2016-10" db="EMBL/GenBank/DDBJ databases">
        <authorList>
            <person name="de Groot N.N."/>
        </authorList>
    </citation>
    <scope>NUCLEOTIDE SEQUENCE [LARGE SCALE GENOMIC DNA]</scope>
    <source>
        <strain evidence="8 9">CGMCC 1.9157</strain>
    </source>
</reference>
<dbReference type="InterPro" id="IPR009000">
    <property type="entry name" value="Transl_B-barrel_sf"/>
</dbReference>
<dbReference type="GO" id="GO:0005737">
    <property type="term" value="C:cytoplasm"/>
    <property type="evidence" value="ECO:0007669"/>
    <property type="project" value="UniProtKB-SubCell"/>
</dbReference>
<gene>
    <name evidence="8" type="ORF">SAMN04488056_108168</name>
</gene>
<feature type="domain" description="Alanyl-transfer RNA synthetases family profile" evidence="7">
    <location>
        <begin position="1"/>
        <end position="238"/>
    </location>
</feature>
<dbReference type="SUPFAM" id="SSF50447">
    <property type="entry name" value="Translation proteins"/>
    <property type="match status" value="1"/>
</dbReference>
<dbReference type="GO" id="GO:0046872">
    <property type="term" value="F:metal ion binding"/>
    <property type="evidence" value="ECO:0007669"/>
    <property type="project" value="UniProtKB-KW"/>
</dbReference>
<evidence type="ECO:0000256" key="4">
    <source>
        <dbReference type="ARBA" id="ARBA00022723"/>
    </source>
</evidence>
<dbReference type="GO" id="GO:0003676">
    <property type="term" value="F:nucleic acid binding"/>
    <property type="evidence" value="ECO:0007669"/>
    <property type="project" value="InterPro"/>
</dbReference>
<dbReference type="SMART" id="SM00863">
    <property type="entry name" value="tRNA_SAD"/>
    <property type="match status" value="1"/>
</dbReference>
<organism evidence="8 9">
    <name type="scientific">Cohaesibacter marisflavi</name>
    <dbReference type="NCBI Taxonomy" id="655353"/>
    <lineage>
        <taxon>Bacteria</taxon>
        <taxon>Pseudomonadati</taxon>
        <taxon>Pseudomonadota</taxon>
        <taxon>Alphaproteobacteria</taxon>
        <taxon>Hyphomicrobiales</taxon>
        <taxon>Cohaesibacteraceae</taxon>
    </lineage>
</organism>
<evidence type="ECO:0000256" key="3">
    <source>
        <dbReference type="ARBA" id="ARBA00017959"/>
    </source>
</evidence>
<keyword evidence="4" id="KW-0479">Metal-binding</keyword>
<dbReference type="InterPro" id="IPR051335">
    <property type="entry name" value="Alanyl-tRNA_Editing_Enzymes"/>
</dbReference>
<accession>A0A1I5IC92</accession>
<name>A0A1I5IC92_9HYPH</name>
<dbReference type="SUPFAM" id="SSF55186">
    <property type="entry name" value="ThrRS/AlaRS common domain"/>
    <property type="match status" value="1"/>
</dbReference>
<dbReference type="PROSITE" id="PS50860">
    <property type="entry name" value="AA_TRNA_LIGASE_II_ALA"/>
    <property type="match status" value="1"/>
</dbReference>
<keyword evidence="5" id="KW-0862">Zinc</keyword>
<dbReference type="Gene3D" id="2.40.30.130">
    <property type="match status" value="1"/>
</dbReference>
<evidence type="ECO:0000313" key="9">
    <source>
        <dbReference type="Proteomes" id="UP000199236"/>
    </source>
</evidence>
<dbReference type="InterPro" id="IPR012947">
    <property type="entry name" value="tRNA_SAD"/>
</dbReference>
<proteinExistence type="predicted"/>
<dbReference type="EMBL" id="FOVR01000008">
    <property type="protein sequence ID" value="SFO57890.1"/>
    <property type="molecule type" value="Genomic_DNA"/>
</dbReference>
<dbReference type="PANTHER" id="PTHR43462">
    <property type="entry name" value="ALANYL-TRNA EDITING PROTEIN"/>
    <property type="match status" value="1"/>
</dbReference>
<dbReference type="PANTHER" id="PTHR43462:SF1">
    <property type="entry name" value="ALANYL-TRNA EDITING PROTEIN AARSD1"/>
    <property type="match status" value="1"/>
</dbReference>
<comment type="subcellular location">
    <subcellularLocation>
        <location evidence="2">Cytoplasm</location>
    </subcellularLocation>
</comment>
<dbReference type="InterPro" id="IPR018165">
    <property type="entry name" value="Ala-tRNA-synth_IIc_core"/>
</dbReference>
<dbReference type="InterPro" id="IPR018164">
    <property type="entry name" value="Ala-tRNA-synth_IIc_N"/>
</dbReference>
<protein>
    <recommendedName>
        <fullName evidence="3">Alanine--tRNA ligase</fullName>
    </recommendedName>
    <alternativeName>
        <fullName evidence="6">Alanyl-tRNA synthetase</fullName>
    </alternativeName>
</protein>
<keyword evidence="9" id="KW-1185">Reference proteome</keyword>
<dbReference type="RefSeq" id="WP_090073762.1">
    <property type="nucleotide sequence ID" value="NZ_FOVR01000008.1"/>
</dbReference>
<sequence length="238" mass="26060">MTKDLFRDDSYLTGCEAKVVDIREDGSIVLDQTVFYAMGGGQPGDAGVLTAADGTKVDVATTLKDKESSDILHVPAEGQGHSLSVGDTVSCEINWDLRYKYMRFHTALHLLSVAVPYPVTGGQVGEKEARLDFKLPDPDFTKESLTEMLMKLINQDHEVSTRWISDEELDAQPDLVKTMSVQPPRGSGKVRLVAIGDVDLQPCGGSHVKKTSEIGAVVVSKIENKGKQNRRIRIKFAD</sequence>
<dbReference type="OrthoDB" id="9812949at2"/>
<evidence type="ECO:0000313" key="8">
    <source>
        <dbReference type="EMBL" id="SFO57890.1"/>
    </source>
</evidence>
<evidence type="ECO:0000256" key="6">
    <source>
        <dbReference type="ARBA" id="ARBA00032577"/>
    </source>
</evidence>
<dbReference type="Pfam" id="PF07973">
    <property type="entry name" value="tRNA_SAD"/>
    <property type="match status" value="1"/>
</dbReference>
<evidence type="ECO:0000256" key="1">
    <source>
        <dbReference type="ARBA" id="ARBA00001947"/>
    </source>
</evidence>
<evidence type="ECO:0000259" key="7">
    <source>
        <dbReference type="PROSITE" id="PS50860"/>
    </source>
</evidence>
<comment type="cofactor">
    <cofactor evidence="1">
        <name>Zn(2+)</name>
        <dbReference type="ChEBI" id="CHEBI:29105"/>
    </cofactor>
</comment>
<dbReference type="STRING" id="655353.SAMN04488056_108168"/>
<dbReference type="GO" id="GO:0006419">
    <property type="term" value="P:alanyl-tRNA aminoacylation"/>
    <property type="evidence" value="ECO:0007669"/>
    <property type="project" value="InterPro"/>
</dbReference>
<dbReference type="AlphaFoldDB" id="A0A1I5IC92"/>
<dbReference type="InterPro" id="IPR018163">
    <property type="entry name" value="Thr/Ala-tRNA-synth_IIc_edit"/>
</dbReference>
<dbReference type="Gene3D" id="3.30.980.10">
    <property type="entry name" value="Threonyl-trna Synthetase, Chain A, domain 2"/>
    <property type="match status" value="1"/>
</dbReference>
<evidence type="ECO:0000256" key="2">
    <source>
        <dbReference type="ARBA" id="ARBA00004496"/>
    </source>
</evidence>
<dbReference type="GO" id="GO:0002161">
    <property type="term" value="F:aminoacyl-tRNA deacylase activity"/>
    <property type="evidence" value="ECO:0007669"/>
    <property type="project" value="UniProtKB-ARBA"/>
</dbReference>
<evidence type="ECO:0000256" key="5">
    <source>
        <dbReference type="ARBA" id="ARBA00022833"/>
    </source>
</evidence>
<dbReference type="Pfam" id="PF01411">
    <property type="entry name" value="tRNA-synt_2c"/>
    <property type="match status" value="1"/>
</dbReference>
<dbReference type="Proteomes" id="UP000199236">
    <property type="component" value="Unassembled WGS sequence"/>
</dbReference>
<dbReference type="GO" id="GO:0004813">
    <property type="term" value="F:alanine-tRNA ligase activity"/>
    <property type="evidence" value="ECO:0007669"/>
    <property type="project" value="InterPro"/>
</dbReference>